<reference evidence="1 2" key="1">
    <citation type="submission" date="2020-03" db="EMBL/GenBank/DDBJ databases">
        <title>Salinimicrobium sp. nov, isolated from SCS.</title>
        <authorList>
            <person name="Cao W.R."/>
        </authorList>
    </citation>
    <scope>NUCLEOTIDE SEQUENCE [LARGE SCALE GENOMIC DNA]</scope>
    <source>
        <strain evidence="2">J15B91</strain>
    </source>
</reference>
<sequence>IAKAMRRVYMAMDYSEAEYEDTKNTYSAAIQNFSASKFKEVLEKYLLKYPDETLVFIFDEASEAISQKKFTLLDLEGLSEALSSIAKRVWTIAIAQEKLDDVINNQNVSRSQLTKVTDRF</sequence>
<gene>
    <name evidence="1" type="ORF">HC175_20925</name>
</gene>
<evidence type="ECO:0000313" key="1">
    <source>
        <dbReference type="EMBL" id="NJW55381.1"/>
    </source>
</evidence>
<dbReference type="EMBL" id="JAAVJR010001092">
    <property type="protein sequence ID" value="NJW55381.1"/>
    <property type="molecule type" value="Genomic_DNA"/>
</dbReference>
<accession>A0ABX1D887</accession>
<proteinExistence type="predicted"/>
<name>A0ABX1D887_9FLAO</name>
<evidence type="ECO:0000313" key="2">
    <source>
        <dbReference type="Proteomes" id="UP000703674"/>
    </source>
</evidence>
<keyword evidence="2" id="KW-1185">Reference proteome</keyword>
<dbReference type="Proteomes" id="UP000703674">
    <property type="component" value="Unassembled WGS sequence"/>
</dbReference>
<feature type="non-terminal residue" evidence="1">
    <location>
        <position position="1"/>
    </location>
</feature>
<organism evidence="1 2">
    <name type="scientific">Salinimicrobium oceani</name>
    <dbReference type="NCBI Taxonomy" id="2722702"/>
    <lineage>
        <taxon>Bacteria</taxon>
        <taxon>Pseudomonadati</taxon>
        <taxon>Bacteroidota</taxon>
        <taxon>Flavobacteriia</taxon>
        <taxon>Flavobacteriales</taxon>
        <taxon>Flavobacteriaceae</taxon>
        <taxon>Salinimicrobium</taxon>
    </lineage>
</organism>
<comment type="caution">
    <text evidence="1">The sequence shown here is derived from an EMBL/GenBank/DDBJ whole genome shotgun (WGS) entry which is preliminary data.</text>
</comment>
<protein>
    <submittedName>
        <fullName evidence="1">BREX system P-loop protein BrxC</fullName>
    </submittedName>
</protein>
<feature type="non-terminal residue" evidence="1">
    <location>
        <position position="120"/>
    </location>
</feature>